<proteinExistence type="predicted"/>
<name>A0A518DSK9_9BACT</name>
<dbReference type="PANTHER" id="PTHR43737:SF1">
    <property type="entry name" value="DUF1501 DOMAIN-CONTAINING PROTEIN"/>
    <property type="match status" value="1"/>
</dbReference>
<evidence type="ECO:0000313" key="1">
    <source>
        <dbReference type="EMBL" id="QDU94831.1"/>
    </source>
</evidence>
<protein>
    <recommendedName>
        <fullName evidence="3">DUF1501 domain-containing protein</fullName>
    </recommendedName>
</protein>
<organism evidence="1 2">
    <name type="scientific">Lignipirellula cremea</name>
    <dbReference type="NCBI Taxonomy" id="2528010"/>
    <lineage>
        <taxon>Bacteria</taxon>
        <taxon>Pseudomonadati</taxon>
        <taxon>Planctomycetota</taxon>
        <taxon>Planctomycetia</taxon>
        <taxon>Pirellulales</taxon>
        <taxon>Pirellulaceae</taxon>
        <taxon>Lignipirellula</taxon>
    </lineage>
</organism>
<dbReference type="Pfam" id="PF07394">
    <property type="entry name" value="DUF1501"/>
    <property type="match status" value="1"/>
</dbReference>
<evidence type="ECO:0008006" key="3">
    <source>
        <dbReference type="Google" id="ProtNLM"/>
    </source>
</evidence>
<evidence type="ECO:0000313" key="2">
    <source>
        <dbReference type="Proteomes" id="UP000317648"/>
    </source>
</evidence>
<dbReference type="OrthoDB" id="127333at2"/>
<gene>
    <name evidence="1" type="ORF">Pla8534_26390</name>
</gene>
<dbReference type="Proteomes" id="UP000317648">
    <property type="component" value="Chromosome"/>
</dbReference>
<sequence>MLRIFDDNRRFNRRAMLQIGGLGLSGMSLANLLAARSLASGTGKPITTGKSVIFLLQHGGPTQFETFDPKPDAPDSIRTVGGVTSTASPGMQFGASMSQLAKLADKLAVVRSYATNSSAHSIRPIVSEASRQANIGAIYSRLAGANHPTSGMPRNVTLFPKAVLADGQGPETRFGDFNSTGNLGRGAEPFSPGGGSNLQKDMQLSIPSGRLDDRRNLLASLDQLRAEADRTGGMEGVDKFREQAYDMVFKGVADAFDLSKEDPRTIARYDTAAHLHERSYYAGKTNGNDQRNWYQENARSLGKLLLLARRLCEAGCGFVTVTTRFVWDMHADANNLGVDRGMEAVGLPYDHAVAAFIQDCEERGLGNDILLVSTGEMGRTPKINARGGRDHWGGLTPMLLYGGGLTHGQTIGQSTRDGGQPAVDACNTDNLIATIMHTLFDVGELRIRQGLPVDLVRMVGSGEPIPGLF</sequence>
<dbReference type="KEGG" id="lcre:Pla8534_26390"/>
<reference evidence="1 2" key="1">
    <citation type="submission" date="2019-02" db="EMBL/GenBank/DDBJ databases">
        <title>Deep-cultivation of Planctomycetes and their phenomic and genomic characterization uncovers novel biology.</title>
        <authorList>
            <person name="Wiegand S."/>
            <person name="Jogler M."/>
            <person name="Boedeker C."/>
            <person name="Pinto D."/>
            <person name="Vollmers J."/>
            <person name="Rivas-Marin E."/>
            <person name="Kohn T."/>
            <person name="Peeters S.H."/>
            <person name="Heuer A."/>
            <person name="Rast P."/>
            <person name="Oberbeckmann S."/>
            <person name="Bunk B."/>
            <person name="Jeske O."/>
            <person name="Meyerdierks A."/>
            <person name="Storesund J.E."/>
            <person name="Kallscheuer N."/>
            <person name="Luecker S."/>
            <person name="Lage O.M."/>
            <person name="Pohl T."/>
            <person name="Merkel B.J."/>
            <person name="Hornburger P."/>
            <person name="Mueller R.-W."/>
            <person name="Bruemmer F."/>
            <person name="Labrenz M."/>
            <person name="Spormann A.M."/>
            <person name="Op den Camp H."/>
            <person name="Overmann J."/>
            <person name="Amann R."/>
            <person name="Jetten M.S.M."/>
            <person name="Mascher T."/>
            <person name="Medema M.H."/>
            <person name="Devos D.P."/>
            <person name="Kaster A.-K."/>
            <person name="Ovreas L."/>
            <person name="Rohde M."/>
            <person name="Galperin M.Y."/>
            <person name="Jogler C."/>
        </authorList>
    </citation>
    <scope>NUCLEOTIDE SEQUENCE [LARGE SCALE GENOMIC DNA]</scope>
    <source>
        <strain evidence="1 2">Pla85_3_4</strain>
    </source>
</reference>
<keyword evidence="2" id="KW-1185">Reference proteome</keyword>
<dbReference type="InterPro" id="IPR010869">
    <property type="entry name" value="DUF1501"/>
</dbReference>
<dbReference type="EMBL" id="CP036433">
    <property type="protein sequence ID" value="QDU94831.1"/>
    <property type="molecule type" value="Genomic_DNA"/>
</dbReference>
<dbReference type="AlphaFoldDB" id="A0A518DSK9"/>
<dbReference type="PANTHER" id="PTHR43737">
    <property type="entry name" value="BLL7424 PROTEIN"/>
    <property type="match status" value="1"/>
</dbReference>
<dbReference type="RefSeq" id="WP_145053564.1">
    <property type="nucleotide sequence ID" value="NZ_CP036433.1"/>
</dbReference>
<accession>A0A518DSK9</accession>